<evidence type="ECO:0000313" key="1">
    <source>
        <dbReference type="EMBL" id="KAK6773950.1"/>
    </source>
</evidence>
<organism evidence="1 2">
    <name type="scientific">Solanum bulbocastanum</name>
    <name type="common">Wild potato</name>
    <dbReference type="NCBI Taxonomy" id="147425"/>
    <lineage>
        <taxon>Eukaryota</taxon>
        <taxon>Viridiplantae</taxon>
        <taxon>Streptophyta</taxon>
        <taxon>Embryophyta</taxon>
        <taxon>Tracheophyta</taxon>
        <taxon>Spermatophyta</taxon>
        <taxon>Magnoliopsida</taxon>
        <taxon>eudicotyledons</taxon>
        <taxon>Gunneridae</taxon>
        <taxon>Pentapetalae</taxon>
        <taxon>asterids</taxon>
        <taxon>lamiids</taxon>
        <taxon>Solanales</taxon>
        <taxon>Solanaceae</taxon>
        <taxon>Solanoideae</taxon>
        <taxon>Solaneae</taxon>
        <taxon>Solanum</taxon>
    </lineage>
</organism>
<comment type="caution">
    <text evidence="1">The sequence shown here is derived from an EMBL/GenBank/DDBJ whole genome shotgun (WGS) entry which is preliminary data.</text>
</comment>
<dbReference type="EMBL" id="JBANQN010000012">
    <property type="protein sequence ID" value="KAK6773950.1"/>
    <property type="molecule type" value="Genomic_DNA"/>
</dbReference>
<proteinExistence type="predicted"/>
<sequence>MVIMTFLARLPSKFETVKSQILSSSEITSLKDVFNRVLCIESTPANQQTNVLVVKEGGGKEIMQGDGTTTMMQENGTITKMEKNGIITMMQGNGTITMMREGGTITTMLGYGTITKKETMVLGDGKITILVDIVRNPST</sequence>
<dbReference type="AlphaFoldDB" id="A0AAN8XZD0"/>
<accession>A0AAN8XZD0</accession>
<reference evidence="1 2" key="1">
    <citation type="submission" date="2024-02" db="EMBL/GenBank/DDBJ databases">
        <title>de novo genome assembly of Solanum bulbocastanum strain 11H21.</title>
        <authorList>
            <person name="Hosaka A.J."/>
        </authorList>
    </citation>
    <scope>NUCLEOTIDE SEQUENCE [LARGE SCALE GENOMIC DNA]</scope>
    <source>
        <tissue evidence="1">Young leaves</tissue>
    </source>
</reference>
<name>A0AAN8XZD0_SOLBU</name>
<gene>
    <name evidence="1" type="ORF">RDI58_029189</name>
</gene>
<keyword evidence="2" id="KW-1185">Reference proteome</keyword>
<dbReference type="Proteomes" id="UP001371456">
    <property type="component" value="Unassembled WGS sequence"/>
</dbReference>
<protein>
    <submittedName>
        <fullName evidence="1">Uncharacterized protein</fullName>
    </submittedName>
</protein>
<evidence type="ECO:0000313" key="2">
    <source>
        <dbReference type="Proteomes" id="UP001371456"/>
    </source>
</evidence>